<reference evidence="1" key="1">
    <citation type="submission" date="2022-08" db="EMBL/GenBank/DDBJ databases">
        <authorList>
            <person name="Kallberg Y."/>
            <person name="Tangrot J."/>
            <person name="Rosling A."/>
        </authorList>
    </citation>
    <scope>NUCLEOTIDE SEQUENCE</scope>
    <source>
        <strain evidence="1">Wild A</strain>
    </source>
</reference>
<proteinExistence type="predicted"/>
<gene>
    <name evidence="1" type="ORF">FWILDA_LOCUS8326</name>
</gene>
<keyword evidence="2" id="KW-1185">Reference proteome</keyword>
<name>A0A9W4SQT8_9GLOM</name>
<dbReference type="EMBL" id="CAMKVN010001765">
    <property type="protein sequence ID" value="CAI2177921.1"/>
    <property type="molecule type" value="Genomic_DNA"/>
</dbReference>
<evidence type="ECO:0000313" key="2">
    <source>
        <dbReference type="Proteomes" id="UP001153678"/>
    </source>
</evidence>
<sequence>MPGEKSLPMVEIMNDKADNCQVLQIFGDAKSLESALVKKDENEVKEIKISVDESTSFESKEFLSKDQKTITNEVIERDLE</sequence>
<comment type="caution">
    <text evidence="1">The sequence shown here is derived from an EMBL/GenBank/DDBJ whole genome shotgun (WGS) entry which is preliminary data.</text>
</comment>
<organism evidence="1 2">
    <name type="scientific">Funneliformis geosporum</name>
    <dbReference type="NCBI Taxonomy" id="1117311"/>
    <lineage>
        <taxon>Eukaryota</taxon>
        <taxon>Fungi</taxon>
        <taxon>Fungi incertae sedis</taxon>
        <taxon>Mucoromycota</taxon>
        <taxon>Glomeromycotina</taxon>
        <taxon>Glomeromycetes</taxon>
        <taxon>Glomerales</taxon>
        <taxon>Glomeraceae</taxon>
        <taxon>Funneliformis</taxon>
    </lineage>
</organism>
<protein>
    <submittedName>
        <fullName evidence="1">7203_t:CDS:1</fullName>
    </submittedName>
</protein>
<dbReference type="Proteomes" id="UP001153678">
    <property type="component" value="Unassembled WGS sequence"/>
</dbReference>
<accession>A0A9W4SQT8</accession>
<dbReference type="OrthoDB" id="10508069at2759"/>
<dbReference type="AlphaFoldDB" id="A0A9W4SQT8"/>
<evidence type="ECO:0000313" key="1">
    <source>
        <dbReference type="EMBL" id="CAI2177921.1"/>
    </source>
</evidence>